<keyword evidence="2" id="KW-1185">Reference proteome</keyword>
<reference evidence="1" key="1">
    <citation type="submission" date="2023-02" db="EMBL/GenBank/DDBJ databases">
        <title>Identification and recombinant expression of a fungal hydrolase from Papiliotrema laurentii that hydrolyzes apple cutin and clears colloidal polyester polyurethane.</title>
        <authorList>
            <consortium name="DOE Joint Genome Institute"/>
            <person name="Roman V.A."/>
            <person name="Bojanowski C."/>
            <person name="Crable B.R."/>
            <person name="Wagner D.N."/>
            <person name="Hung C.S."/>
            <person name="Nadeau L.J."/>
            <person name="Schratz L."/>
            <person name="Haridas S."/>
            <person name="Pangilinan J."/>
            <person name="Lipzen A."/>
            <person name="Na H."/>
            <person name="Yan M."/>
            <person name="Ng V."/>
            <person name="Grigoriev I.V."/>
            <person name="Spatafora J.W."/>
            <person name="Barlow D."/>
            <person name="Biffinger J."/>
            <person name="Kelley-Loughnane N."/>
            <person name="Varaljay V.A."/>
            <person name="Crookes-Goodson W.J."/>
        </authorList>
    </citation>
    <scope>NUCLEOTIDE SEQUENCE</scope>
    <source>
        <strain evidence="1">5307AH</strain>
    </source>
</reference>
<name>A0AAD9FPX1_PAPLA</name>
<dbReference type="SUPFAM" id="SSF50475">
    <property type="entry name" value="FMN-binding split barrel"/>
    <property type="match status" value="1"/>
</dbReference>
<dbReference type="AlphaFoldDB" id="A0AAD9FPX1"/>
<dbReference type="EMBL" id="JAODAN010000006">
    <property type="protein sequence ID" value="KAK1923413.1"/>
    <property type="molecule type" value="Genomic_DNA"/>
</dbReference>
<dbReference type="Proteomes" id="UP001182556">
    <property type="component" value="Unassembled WGS sequence"/>
</dbReference>
<gene>
    <name evidence="1" type="ORF">DB88DRAFT_491150</name>
</gene>
<dbReference type="InterPro" id="IPR012349">
    <property type="entry name" value="Split_barrel_FMN-bd"/>
</dbReference>
<proteinExistence type="predicted"/>
<dbReference type="PANTHER" id="PTHR34071">
    <property type="entry name" value="5-NITROIMIDAZOLE ANTIBIOTICS RESISTANCE PROTEIN, NIMA-FAMILY-RELATED PROTEIN-RELATED"/>
    <property type="match status" value="1"/>
</dbReference>
<protein>
    <submittedName>
        <fullName evidence="1">Uncharacterized protein</fullName>
    </submittedName>
</protein>
<accession>A0AAD9FPX1</accession>
<comment type="caution">
    <text evidence="1">The sequence shown here is derived from an EMBL/GenBank/DDBJ whole genome shotgun (WGS) entry which is preliminary data.</text>
</comment>
<dbReference type="PANTHER" id="PTHR34071:SF2">
    <property type="entry name" value="FLAVIN-NUCLEOTIDE-BINDING PROTEIN"/>
    <property type="match status" value="1"/>
</dbReference>
<dbReference type="Gene3D" id="2.30.110.10">
    <property type="entry name" value="Electron Transport, Fmn-binding Protein, Chain A"/>
    <property type="match status" value="1"/>
</dbReference>
<evidence type="ECO:0000313" key="1">
    <source>
        <dbReference type="EMBL" id="KAK1923413.1"/>
    </source>
</evidence>
<evidence type="ECO:0000313" key="2">
    <source>
        <dbReference type="Proteomes" id="UP001182556"/>
    </source>
</evidence>
<dbReference type="Pfam" id="PF12900">
    <property type="entry name" value="Pyridox_ox_2"/>
    <property type="match status" value="1"/>
</dbReference>
<dbReference type="InterPro" id="IPR024747">
    <property type="entry name" value="Pyridox_Oxase-rel"/>
</dbReference>
<organism evidence="1 2">
    <name type="scientific">Papiliotrema laurentii</name>
    <name type="common">Cryptococcus laurentii</name>
    <dbReference type="NCBI Taxonomy" id="5418"/>
    <lineage>
        <taxon>Eukaryota</taxon>
        <taxon>Fungi</taxon>
        <taxon>Dikarya</taxon>
        <taxon>Basidiomycota</taxon>
        <taxon>Agaricomycotina</taxon>
        <taxon>Tremellomycetes</taxon>
        <taxon>Tremellales</taxon>
        <taxon>Rhynchogastremaceae</taxon>
        <taxon>Papiliotrema</taxon>
    </lineage>
</organism>
<sequence>MADQPKPEANVQSDVRLYTNRASYDLSAALSILSELAVCHVAFVHPGDGKGRGETIMNIPLIAVATLDPDVPEDEVDEGEESSWAVYLHTHKQSGLVEAVQSGIQALTASTFHVDGMVLSPTAQDHSLDYRSATFHLDRPRIVPDTDPVGKAEKRQALADIVDTVVGYDRTAVVGPSDDYNMSRLSLVKCKIKAVSCKQRMGGWNGGKEPVVDGPPDRGFTGVVPCWTQWGAPIGFGKDAKEVEEHFREKSLRAQRLAEGAAWASEAATLEGLGKKRTTKR</sequence>